<keyword evidence="2 8" id="KW-0812">Transmembrane</keyword>
<dbReference type="AlphaFoldDB" id="A0A417YUE4"/>
<keyword evidence="8" id="KW-1003">Cell membrane</keyword>
<dbReference type="EMBL" id="QWEG01000006">
    <property type="protein sequence ID" value="RHW40762.1"/>
    <property type="molecule type" value="Genomic_DNA"/>
</dbReference>
<keyword evidence="3 8" id="KW-1133">Transmembrane helix</keyword>
<dbReference type="OrthoDB" id="1654473at2"/>
<evidence type="ECO:0000256" key="8">
    <source>
        <dbReference type="HAMAP-Rule" id="MF_00728"/>
    </source>
</evidence>
<comment type="similarity">
    <text evidence="8">Belongs to the EzrA family.</text>
</comment>
<evidence type="ECO:0000256" key="9">
    <source>
        <dbReference type="SAM" id="Phobius"/>
    </source>
</evidence>
<protein>
    <recommendedName>
        <fullName evidence="8">Septation ring formation regulator EzrA</fullName>
    </recommendedName>
</protein>
<comment type="function">
    <text evidence="8">Negative regulator of FtsZ ring formation; modulates the frequency and position of FtsZ ring formation. Inhibits FtsZ ring formation at polar sites. Interacts either with FtsZ or with one of its binding partners to promote depolymerization.</text>
</comment>
<evidence type="ECO:0000256" key="6">
    <source>
        <dbReference type="ARBA" id="ARBA00023210"/>
    </source>
</evidence>
<proteinExistence type="inferred from homology"/>
<evidence type="ECO:0000256" key="7">
    <source>
        <dbReference type="ARBA" id="ARBA00023306"/>
    </source>
</evidence>
<feature type="topological domain" description="Cytoplasmic" evidence="8">
    <location>
        <begin position="22"/>
        <end position="562"/>
    </location>
</feature>
<keyword evidence="7 8" id="KW-0131">Cell cycle</keyword>
<keyword evidence="4 8" id="KW-0175">Coiled coil</keyword>
<evidence type="ECO:0000313" key="11">
    <source>
        <dbReference type="Proteomes" id="UP000284416"/>
    </source>
</evidence>
<dbReference type="InterPro" id="IPR010379">
    <property type="entry name" value="EzrA"/>
</dbReference>
<dbReference type="Proteomes" id="UP000284416">
    <property type="component" value="Unassembled WGS sequence"/>
</dbReference>
<accession>A0A417YUE4</accession>
<comment type="caution">
    <text evidence="10">The sequence shown here is derived from an EMBL/GenBank/DDBJ whole genome shotgun (WGS) entry which is preliminary data.</text>
</comment>
<reference evidence="10 11" key="1">
    <citation type="journal article" date="2017" name="Int. J. Syst. Evol. Microbiol.">
        <title>Bacillus notoginsengisoli sp. nov., a novel bacterium isolated from the rhizosphere of Panax notoginseng.</title>
        <authorList>
            <person name="Zhang M.Y."/>
            <person name="Cheng J."/>
            <person name="Cai Y."/>
            <person name="Zhang T.Y."/>
            <person name="Wu Y.Y."/>
            <person name="Manikprabhu D."/>
            <person name="Li W.J."/>
            <person name="Zhang Y.X."/>
        </authorList>
    </citation>
    <scope>NUCLEOTIDE SEQUENCE [LARGE SCALE GENOMIC DNA]</scope>
    <source>
        <strain evidence="10 11">JCM 30743</strain>
    </source>
</reference>
<evidence type="ECO:0000256" key="3">
    <source>
        <dbReference type="ARBA" id="ARBA00022989"/>
    </source>
</evidence>
<evidence type="ECO:0000256" key="1">
    <source>
        <dbReference type="ARBA" id="ARBA00022618"/>
    </source>
</evidence>
<dbReference type="RefSeq" id="WP_118920878.1">
    <property type="nucleotide sequence ID" value="NZ_QWEG01000006.1"/>
</dbReference>
<keyword evidence="5 8" id="KW-0472">Membrane</keyword>
<dbReference type="GO" id="GO:0005940">
    <property type="term" value="C:septin ring"/>
    <property type="evidence" value="ECO:0007669"/>
    <property type="project" value="InterPro"/>
</dbReference>
<keyword evidence="11" id="KW-1185">Reference proteome</keyword>
<organism evidence="10 11">
    <name type="scientific">Neobacillus notoginsengisoli</name>
    <dbReference type="NCBI Taxonomy" id="1578198"/>
    <lineage>
        <taxon>Bacteria</taxon>
        <taxon>Bacillati</taxon>
        <taxon>Bacillota</taxon>
        <taxon>Bacilli</taxon>
        <taxon>Bacillales</taxon>
        <taxon>Bacillaceae</taxon>
        <taxon>Neobacillus</taxon>
    </lineage>
</organism>
<comment type="subcellular location">
    <subcellularLocation>
        <location evidence="8">Cell membrane</location>
        <topology evidence="8">Single-pass membrane protein</topology>
    </subcellularLocation>
    <text evidence="8">Colocalized with FtsZ to the nascent septal site.</text>
</comment>
<dbReference type="HAMAP" id="MF_00728">
    <property type="entry name" value="EzrA"/>
    <property type="match status" value="1"/>
</dbReference>
<sequence length="562" mass="65785">MELIIGFIFLVIALFIIGYFIKRKHYKEIDKLEAWKLDIMDRPVLAEMSRVKQLNMTGQTEEMFERWRSEWDEVVTVMLPDLEEMLFDGEEYIDKYRFGKAKEVQRAIHAKLEEIEEWIKRILTELKELVGSEEKNKVEIEELRELYRESRKTLLAHRLSYGSAEKKLEQILDEAMANFKEFEERTNHGDYLQAREIVLSLRKQLEDIHLQMDRIPQLLIECQSLLPSQIAELRAGQKEMTGQGYYLEHLEIETEADKLEKELAVYMSLIEDVQIEKVEEGTINIRGRIDYLMDLLEKEVHAKHFILEKKDVSSDVLERILEANGKLKSEVSHVQVTYHLSDNELAFQRKLEKKLADLVTRFEILEEKINLNETAQTSLSTELEEIRADLEAFHTDQLNFSRKLSDLRKDEMEAKEAVRELMRKITDTTRLVSRSNIPGLPEEYTYLLEDGNESIQKVIEKLEEKPLDVNGVKQHLEIAQLTIEKLADTTKEMVENVKLAERVIQYGNRYRSKYPSVAKGLSEAEKSFRNFDYQTALEQAATSIEEIDPGAIKKIETFISND</sequence>
<evidence type="ECO:0000256" key="5">
    <source>
        <dbReference type="ARBA" id="ARBA00023136"/>
    </source>
</evidence>
<evidence type="ECO:0000256" key="2">
    <source>
        <dbReference type="ARBA" id="ARBA00022692"/>
    </source>
</evidence>
<name>A0A417YUE4_9BACI</name>
<dbReference type="Pfam" id="PF06160">
    <property type="entry name" value="EzrA"/>
    <property type="match status" value="1"/>
</dbReference>
<dbReference type="GO" id="GO:0000917">
    <property type="term" value="P:division septum assembly"/>
    <property type="evidence" value="ECO:0007669"/>
    <property type="project" value="UniProtKB-KW"/>
</dbReference>
<dbReference type="GO" id="GO:0005886">
    <property type="term" value="C:plasma membrane"/>
    <property type="evidence" value="ECO:0007669"/>
    <property type="project" value="UniProtKB-SubCell"/>
</dbReference>
<keyword evidence="6 8" id="KW-0717">Septation</keyword>
<evidence type="ECO:0000313" key="10">
    <source>
        <dbReference type="EMBL" id="RHW40762.1"/>
    </source>
</evidence>
<feature type="topological domain" description="Extracellular" evidence="8">
    <location>
        <begin position="1"/>
        <end position="2"/>
    </location>
</feature>
<feature type="coiled-coil region" evidence="8">
    <location>
        <begin position="101"/>
        <end position="185"/>
    </location>
</feature>
<feature type="transmembrane region" description="Helical" evidence="9">
    <location>
        <begin position="6"/>
        <end position="21"/>
    </location>
</feature>
<dbReference type="GO" id="GO:0000921">
    <property type="term" value="P:septin ring assembly"/>
    <property type="evidence" value="ECO:0007669"/>
    <property type="project" value="InterPro"/>
</dbReference>
<evidence type="ECO:0000256" key="4">
    <source>
        <dbReference type="ARBA" id="ARBA00023054"/>
    </source>
</evidence>
<keyword evidence="1 8" id="KW-0132">Cell division</keyword>
<dbReference type="NCBIfam" id="NF003413">
    <property type="entry name" value="PRK04778.1-7"/>
    <property type="match status" value="1"/>
</dbReference>
<gene>
    <name evidence="8 10" type="primary">ezrA</name>
    <name evidence="10" type="ORF">D1B31_11265</name>
</gene>